<feature type="compositionally biased region" description="Gly residues" evidence="2">
    <location>
        <begin position="246"/>
        <end position="258"/>
    </location>
</feature>
<dbReference type="CDD" id="cd00118">
    <property type="entry name" value="LysM"/>
    <property type="match status" value="1"/>
</dbReference>
<dbReference type="InterPro" id="IPR018392">
    <property type="entry name" value="LysM"/>
</dbReference>
<dbReference type="SUPFAM" id="SSF54106">
    <property type="entry name" value="LysM domain"/>
    <property type="match status" value="1"/>
</dbReference>
<accession>A0AAJ7X7Y8</accession>
<dbReference type="KEGG" id="pmrn:116950693"/>
<evidence type="ECO:0000313" key="4">
    <source>
        <dbReference type="Proteomes" id="UP001318040"/>
    </source>
</evidence>
<dbReference type="Proteomes" id="UP001318040">
    <property type="component" value="Chromosome 40"/>
</dbReference>
<feature type="region of interest" description="Disordered" evidence="2">
    <location>
        <begin position="275"/>
        <end position="297"/>
    </location>
</feature>
<feature type="compositionally biased region" description="Basic residues" evidence="2">
    <location>
        <begin position="1"/>
        <end position="10"/>
    </location>
</feature>
<evidence type="ECO:0000256" key="1">
    <source>
        <dbReference type="ARBA" id="ARBA00040996"/>
    </source>
</evidence>
<dbReference type="Gene3D" id="3.10.350.10">
    <property type="entry name" value="LysM domain"/>
    <property type="match status" value="1"/>
</dbReference>
<feature type="domain" description="LysM" evidence="3">
    <location>
        <begin position="47"/>
        <end position="91"/>
    </location>
</feature>
<dbReference type="SMART" id="SM00257">
    <property type="entry name" value="LysM"/>
    <property type="match status" value="1"/>
</dbReference>
<dbReference type="AlphaFoldDB" id="A0AAJ7X7Y8"/>
<dbReference type="PANTHER" id="PTHR20932:SF2">
    <property type="entry name" value="AND PUTATIVE PEPTIDOGLYCAN-BINDING DOMAIN-CONTAINING PROTEIN 1-RELATED"/>
    <property type="match status" value="1"/>
</dbReference>
<dbReference type="Pfam" id="PF01476">
    <property type="entry name" value="LysM"/>
    <property type="match status" value="1"/>
</dbReference>
<feature type="region of interest" description="Disordered" evidence="2">
    <location>
        <begin position="210"/>
        <end position="258"/>
    </location>
</feature>
<dbReference type="RefSeq" id="XP_032824555.1">
    <property type="nucleotide sequence ID" value="XM_032968664.1"/>
</dbReference>
<dbReference type="PANTHER" id="PTHR20932">
    <property type="entry name" value="LYSM AND PUTATIVE PEPTIDOGLYCAN-BINDING DOMAIN-CONTAINING PROTEIN"/>
    <property type="match status" value="1"/>
</dbReference>
<reference evidence="5" key="1">
    <citation type="submission" date="2025-08" db="UniProtKB">
        <authorList>
            <consortium name="RefSeq"/>
        </authorList>
    </citation>
    <scope>IDENTIFICATION</scope>
    <source>
        <tissue evidence="5">Sperm</tissue>
    </source>
</reference>
<dbReference type="PROSITE" id="PS51782">
    <property type="entry name" value="LYSM"/>
    <property type="match status" value="1"/>
</dbReference>
<feature type="compositionally biased region" description="Basic and acidic residues" evidence="2">
    <location>
        <begin position="31"/>
        <end position="42"/>
    </location>
</feature>
<sequence length="297" mass="29862">MASGRRRQKHSSSTSSSSLSPPSSPAISMRDMGRPRGGERTEVAGARTHPVVRGDTLAGLALRYGVTTEQIRRANHLFANESLFLRTTLLIPVPGPPDSPDNGNSSSGRTAEPRPLANGGEGTATTASTASAASAASAAGSNGTEGPISAAATAGTIVTAGTGGGGGSGSGSNGRVEAAREDGRLDAAPNDEVTASDFFSRIDARLERTRANLGHGGGHGSPAVAAKRGATATPSGGQARASPGSARGGCGATSGGDSTGLLEVDDELIFSDDHFGRLDFHSQQQQQQQRAQHEPTA</sequence>
<keyword evidence="4" id="KW-1185">Reference proteome</keyword>
<evidence type="ECO:0000313" key="5">
    <source>
        <dbReference type="RefSeq" id="XP_032824555.1"/>
    </source>
</evidence>
<evidence type="ECO:0000259" key="3">
    <source>
        <dbReference type="PROSITE" id="PS51782"/>
    </source>
</evidence>
<protein>
    <recommendedName>
        <fullName evidence="1">LysM and putative peptidoglycan-binding domain-containing protein 1</fullName>
    </recommendedName>
</protein>
<proteinExistence type="predicted"/>
<evidence type="ECO:0000256" key="2">
    <source>
        <dbReference type="SAM" id="MobiDB-lite"/>
    </source>
</evidence>
<feature type="compositionally biased region" description="Low complexity" evidence="2">
    <location>
        <begin position="11"/>
        <end position="21"/>
    </location>
</feature>
<gene>
    <name evidence="5" type="primary">LOC116950693</name>
</gene>
<dbReference type="InterPro" id="IPR045030">
    <property type="entry name" value="LYSM1-4"/>
</dbReference>
<dbReference type="InterPro" id="IPR036779">
    <property type="entry name" value="LysM_dom_sf"/>
</dbReference>
<feature type="region of interest" description="Disordered" evidence="2">
    <location>
        <begin position="1"/>
        <end position="50"/>
    </location>
</feature>
<feature type="region of interest" description="Disordered" evidence="2">
    <location>
        <begin position="94"/>
        <end position="129"/>
    </location>
</feature>
<name>A0AAJ7X7Y8_PETMA</name>
<organism evidence="4 5">
    <name type="scientific">Petromyzon marinus</name>
    <name type="common">Sea lamprey</name>
    <dbReference type="NCBI Taxonomy" id="7757"/>
    <lineage>
        <taxon>Eukaryota</taxon>
        <taxon>Metazoa</taxon>
        <taxon>Chordata</taxon>
        <taxon>Craniata</taxon>
        <taxon>Vertebrata</taxon>
        <taxon>Cyclostomata</taxon>
        <taxon>Hyperoartia</taxon>
        <taxon>Petromyzontiformes</taxon>
        <taxon>Petromyzontidae</taxon>
        <taxon>Petromyzon</taxon>
    </lineage>
</organism>